<evidence type="ECO:0000313" key="5">
    <source>
        <dbReference type="Proteomes" id="UP001189429"/>
    </source>
</evidence>
<dbReference type="Proteomes" id="UP001189429">
    <property type="component" value="Unassembled WGS sequence"/>
</dbReference>
<dbReference type="EMBL" id="CAUYUJ010016424">
    <property type="protein sequence ID" value="CAK0865176.1"/>
    <property type="molecule type" value="Genomic_DNA"/>
</dbReference>
<evidence type="ECO:0000256" key="3">
    <source>
        <dbReference type="SAM" id="MobiDB-lite"/>
    </source>
</evidence>
<dbReference type="PANTHER" id="PTHR46093:SF18">
    <property type="entry name" value="FIBRONECTIN TYPE-III DOMAIN-CONTAINING PROTEIN"/>
    <property type="match status" value="1"/>
</dbReference>
<accession>A0ABN9UYR8</accession>
<dbReference type="Pfam" id="PF24681">
    <property type="entry name" value="Kelch_KLHDC2_KLHL20_DRC7"/>
    <property type="match status" value="1"/>
</dbReference>
<feature type="region of interest" description="Disordered" evidence="3">
    <location>
        <begin position="1"/>
        <end position="42"/>
    </location>
</feature>
<reference evidence="4" key="1">
    <citation type="submission" date="2023-10" db="EMBL/GenBank/DDBJ databases">
        <authorList>
            <person name="Chen Y."/>
            <person name="Shah S."/>
            <person name="Dougan E. K."/>
            <person name="Thang M."/>
            <person name="Chan C."/>
        </authorList>
    </citation>
    <scope>NUCLEOTIDE SEQUENCE [LARGE SCALE GENOMIC DNA]</scope>
</reference>
<proteinExistence type="predicted"/>
<keyword evidence="5" id="KW-1185">Reference proteome</keyword>
<dbReference type="PANTHER" id="PTHR46093">
    <property type="entry name" value="ACYL-COA-BINDING DOMAIN-CONTAINING PROTEIN 5"/>
    <property type="match status" value="1"/>
</dbReference>
<comment type="caution">
    <text evidence="4">The sequence shown here is derived from an EMBL/GenBank/DDBJ whole genome shotgun (WGS) entry which is preliminary data.</text>
</comment>
<feature type="compositionally biased region" description="Basic residues" evidence="3">
    <location>
        <begin position="16"/>
        <end position="29"/>
    </location>
</feature>
<evidence type="ECO:0000256" key="2">
    <source>
        <dbReference type="ARBA" id="ARBA00022737"/>
    </source>
</evidence>
<evidence type="ECO:0000313" key="4">
    <source>
        <dbReference type="EMBL" id="CAK0865176.1"/>
    </source>
</evidence>
<keyword evidence="1" id="KW-0880">Kelch repeat</keyword>
<protein>
    <submittedName>
        <fullName evidence="4">Uncharacterized protein</fullName>
    </submittedName>
</protein>
<dbReference type="Gene3D" id="2.120.10.80">
    <property type="entry name" value="Kelch-type beta propeller"/>
    <property type="match status" value="1"/>
</dbReference>
<dbReference type="InterPro" id="IPR011043">
    <property type="entry name" value="Gal_Oxase/kelch_b-propeller"/>
</dbReference>
<feature type="non-terminal residue" evidence="4">
    <location>
        <position position="177"/>
    </location>
</feature>
<organism evidence="4 5">
    <name type="scientific">Prorocentrum cordatum</name>
    <dbReference type="NCBI Taxonomy" id="2364126"/>
    <lineage>
        <taxon>Eukaryota</taxon>
        <taxon>Sar</taxon>
        <taxon>Alveolata</taxon>
        <taxon>Dinophyceae</taxon>
        <taxon>Prorocentrales</taxon>
        <taxon>Prorocentraceae</taxon>
        <taxon>Prorocentrum</taxon>
    </lineage>
</organism>
<gene>
    <name evidence="4" type="ORF">PCOR1329_LOCUS52763</name>
</gene>
<keyword evidence="2" id="KW-0677">Repeat</keyword>
<evidence type="ECO:0000256" key="1">
    <source>
        <dbReference type="ARBA" id="ARBA00022441"/>
    </source>
</evidence>
<name>A0ABN9UYR8_9DINO</name>
<feature type="non-terminal residue" evidence="4">
    <location>
        <position position="1"/>
    </location>
</feature>
<dbReference type="InterPro" id="IPR015915">
    <property type="entry name" value="Kelch-typ_b-propeller"/>
</dbReference>
<sequence length="177" mass="18744">QPRAPGPGGEAARPPRGPRRWRHAPRRTQRLPVNEVPEATPASAPMRRALSLLATLLPLPGLPAVPVAASSAPAPRALAAAGEERSSTWLWAPVEAGGQRPARRQGHTAVDVGHQVYIFGGCDQDTQCYNDLHVLDTDTIQWRQQLQGDGAPLPRSGHSAVLMGGGIVIFGGANTEE</sequence>
<dbReference type="SUPFAM" id="SSF50965">
    <property type="entry name" value="Galactose oxidase, central domain"/>
    <property type="match status" value="1"/>
</dbReference>